<dbReference type="SUPFAM" id="SSF63829">
    <property type="entry name" value="Calcium-dependent phosphotriesterase"/>
    <property type="match status" value="1"/>
</dbReference>
<dbReference type="EMBL" id="NPIC01000011">
    <property type="protein sequence ID" value="RDL32038.1"/>
    <property type="molecule type" value="Genomic_DNA"/>
</dbReference>
<evidence type="ECO:0008006" key="3">
    <source>
        <dbReference type="Google" id="ProtNLM"/>
    </source>
</evidence>
<accession>A0A370TCR1</accession>
<dbReference type="Gene3D" id="2.120.10.30">
    <property type="entry name" value="TolB, C-terminal domain"/>
    <property type="match status" value="1"/>
</dbReference>
<evidence type="ECO:0000313" key="2">
    <source>
        <dbReference type="Proteomes" id="UP000254866"/>
    </source>
</evidence>
<dbReference type="InterPro" id="IPR051288">
    <property type="entry name" value="Serum_paraoxonase/arylesterase"/>
</dbReference>
<evidence type="ECO:0000313" key="1">
    <source>
        <dbReference type="EMBL" id="RDL32038.1"/>
    </source>
</evidence>
<dbReference type="Proteomes" id="UP000254866">
    <property type="component" value="Unassembled WGS sequence"/>
</dbReference>
<dbReference type="InterPro" id="IPR011042">
    <property type="entry name" value="6-blade_b-propeller_TolB-like"/>
</dbReference>
<organism evidence="1 2">
    <name type="scientific">Venustampulla echinocandica</name>
    <dbReference type="NCBI Taxonomy" id="2656787"/>
    <lineage>
        <taxon>Eukaryota</taxon>
        <taxon>Fungi</taxon>
        <taxon>Dikarya</taxon>
        <taxon>Ascomycota</taxon>
        <taxon>Pezizomycotina</taxon>
        <taxon>Leotiomycetes</taxon>
        <taxon>Helotiales</taxon>
        <taxon>Pleuroascaceae</taxon>
        <taxon>Venustampulla</taxon>
    </lineage>
</organism>
<sequence length="415" mass="45349">MANIASKVAIVGAVFVAVLYQFVFKTLLFDVLGYGRTVTSIKDYPHLQCEQVTELGLEGCEDMWLHEKTGFLYMACSDTRSRLEWLPAIDHLNASGRGTTDRIAVLDTRGEGRLASRIQWLSTENFSGVNGDGTLNLHGLDVRADKHTDMLRILLVNHRPPIDPVTGELLDATKVGANSTIEEFQSKAGSSTMRHIRTYFNDVIQTPNRVAWVNDHAFVFTNDHNAKVGTLRGLEMFTGGGNVGYCDRNRCNIAYSSGFNFANGLVRGRDGLIYVPSTVGRDIQVFSLSQDHLLQKVHTIKGILPTDNLAVDGKGDIYAASFPKGYIWTQGTKDPFGVHPPSAVLKINRAGKGYTGKSRKVAAEASLDGDFVVEKVFEDDGSVLPGATVAVHDSQTGRFFLGGVMAPYIAICETK</sequence>
<name>A0A370TCR1_9HELO</name>
<gene>
    <name evidence="1" type="ORF">BP5553_09440</name>
</gene>
<comment type="caution">
    <text evidence="1">The sequence shown here is derived from an EMBL/GenBank/DDBJ whole genome shotgun (WGS) entry which is preliminary data.</text>
</comment>
<reference evidence="1 2" key="1">
    <citation type="journal article" date="2018" name="IMA Fungus">
        <title>IMA Genome-F 9: Draft genome sequence of Annulohypoxylon stygium, Aspergillus mulundensis, Berkeleyomyces basicola (syn. Thielaviopsis basicola), Ceratocystis smalleyi, two Cercospora beticola strains, Coleophoma cylindrospora, Fusarium fracticaudum, Phialophora cf. hyalina, and Morchella septimelata.</title>
        <authorList>
            <person name="Wingfield B.D."/>
            <person name="Bills G.F."/>
            <person name="Dong Y."/>
            <person name="Huang W."/>
            <person name="Nel W.J."/>
            <person name="Swalarsk-Parry B.S."/>
            <person name="Vaghefi N."/>
            <person name="Wilken P.M."/>
            <person name="An Z."/>
            <person name="de Beer Z.W."/>
            <person name="De Vos L."/>
            <person name="Chen L."/>
            <person name="Duong T.A."/>
            <person name="Gao Y."/>
            <person name="Hammerbacher A."/>
            <person name="Kikkert J.R."/>
            <person name="Li Y."/>
            <person name="Li H."/>
            <person name="Li K."/>
            <person name="Li Q."/>
            <person name="Liu X."/>
            <person name="Ma X."/>
            <person name="Naidoo K."/>
            <person name="Pethybridge S.J."/>
            <person name="Sun J."/>
            <person name="Steenkamp E.T."/>
            <person name="van der Nest M.A."/>
            <person name="van Wyk S."/>
            <person name="Wingfield M.J."/>
            <person name="Xiong C."/>
            <person name="Yue Q."/>
            <person name="Zhang X."/>
        </authorList>
    </citation>
    <scope>NUCLEOTIDE SEQUENCE [LARGE SCALE GENOMIC DNA]</scope>
    <source>
        <strain evidence="1 2">BP 5553</strain>
    </source>
</reference>
<dbReference type="OrthoDB" id="5307922at2759"/>
<dbReference type="RefSeq" id="XP_031865970.1">
    <property type="nucleotide sequence ID" value="XM_032018063.1"/>
</dbReference>
<dbReference type="AlphaFoldDB" id="A0A370TCR1"/>
<proteinExistence type="predicted"/>
<protein>
    <recommendedName>
        <fullName evidence="3">Calcium-dependent phosphotriesterase</fullName>
    </recommendedName>
</protein>
<dbReference type="PANTHER" id="PTHR11799">
    <property type="entry name" value="PARAOXONASE"/>
    <property type="match status" value="1"/>
</dbReference>
<dbReference type="PANTHER" id="PTHR11799:SF12">
    <property type="entry name" value="PARAOXONASE-RELATED"/>
    <property type="match status" value="1"/>
</dbReference>
<dbReference type="GeneID" id="43602289"/>
<keyword evidence="2" id="KW-1185">Reference proteome</keyword>